<keyword evidence="1" id="KW-1133">Transmembrane helix</keyword>
<dbReference type="EMBL" id="CP058561">
    <property type="protein sequence ID" value="QUH28139.1"/>
    <property type="molecule type" value="Genomic_DNA"/>
</dbReference>
<keyword evidence="1" id="KW-0472">Membrane</keyword>
<dbReference type="AlphaFoldDB" id="A0A8J8M8B4"/>
<evidence type="ECO:0000313" key="3">
    <source>
        <dbReference type="Proteomes" id="UP000677305"/>
    </source>
</evidence>
<dbReference type="InterPro" id="IPR032111">
    <property type="entry name" value="Clostridium_phage_holin"/>
</dbReference>
<dbReference type="Pfam" id="PF16079">
    <property type="entry name" value="Phage_holin_5_2"/>
    <property type="match status" value="1"/>
</dbReference>
<feature type="transmembrane region" description="Helical" evidence="1">
    <location>
        <begin position="37"/>
        <end position="57"/>
    </location>
</feature>
<dbReference type="RefSeq" id="WP_113671824.1">
    <property type="nucleotide sequence ID" value="NZ_CAJXUH010000019.1"/>
</dbReference>
<protein>
    <submittedName>
        <fullName evidence="2">Phage holin family protein</fullName>
    </submittedName>
</protein>
<evidence type="ECO:0000256" key="1">
    <source>
        <dbReference type="SAM" id="Phobius"/>
    </source>
</evidence>
<keyword evidence="1" id="KW-0812">Transmembrane</keyword>
<reference evidence="2 3" key="1">
    <citation type="submission" date="2020-07" db="EMBL/GenBank/DDBJ databases">
        <title>Vallitalea guaymasensis genome.</title>
        <authorList>
            <person name="Postec A."/>
        </authorList>
    </citation>
    <scope>NUCLEOTIDE SEQUENCE [LARGE SCALE GENOMIC DNA]</scope>
    <source>
        <strain evidence="2 3">Ra1766G1</strain>
    </source>
</reference>
<evidence type="ECO:0000313" key="2">
    <source>
        <dbReference type="EMBL" id="QUH28139.1"/>
    </source>
</evidence>
<keyword evidence="3" id="KW-1185">Reference proteome</keyword>
<dbReference type="Proteomes" id="UP000677305">
    <property type="component" value="Chromosome"/>
</dbReference>
<gene>
    <name evidence="2" type="ORF">HYG85_04110</name>
</gene>
<sequence>MSMEQVLQVIRPELLIVVVVCYCLGLFLKNIPHIKDWVIPFALLISSIIMCVLYIGLVIEKTWSFDIIFIGIMQGILCASVSVFGNEILKQITYKRDIDKRRS</sequence>
<name>A0A8J8M8B4_9FIRM</name>
<dbReference type="OrthoDB" id="2884029at2"/>
<dbReference type="KEGG" id="vgu:HYG85_04110"/>
<accession>A0A8J8M8B4</accession>
<feature type="transmembrane region" description="Helical" evidence="1">
    <location>
        <begin position="6"/>
        <end position="28"/>
    </location>
</feature>
<feature type="transmembrane region" description="Helical" evidence="1">
    <location>
        <begin position="63"/>
        <end position="85"/>
    </location>
</feature>
<organism evidence="2 3">
    <name type="scientific">Vallitalea guaymasensis</name>
    <dbReference type="NCBI Taxonomy" id="1185412"/>
    <lineage>
        <taxon>Bacteria</taxon>
        <taxon>Bacillati</taxon>
        <taxon>Bacillota</taxon>
        <taxon>Clostridia</taxon>
        <taxon>Lachnospirales</taxon>
        <taxon>Vallitaleaceae</taxon>
        <taxon>Vallitalea</taxon>
    </lineage>
</organism>
<proteinExistence type="predicted"/>